<evidence type="ECO:0000313" key="2">
    <source>
        <dbReference type="EMBL" id="MCC0176758.1"/>
    </source>
</evidence>
<keyword evidence="1" id="KW-0472">Membrane</keyword>
<accession>A0A964FGQ6</accession>
<keyword evidence="1" id="KW-0812">Transmembrane</keyword>
<dbReference type="EMBL" id="JADWDC010000012">
    <property type="protein sequence ID" value="MCC0176758.1"/>
    <property type="molecule type" value="Genomic_DNA"/>
</dbReference>
<keyword evidence="1" id="KW-1133">Transmembrane helix</keyword>
<evidence type="ECO:0000256" key="1">
    <source>
        <dbReference type="SAM" id="Phobius"/>
    </source>
</evidence>
<gene>
    <name evidence="2" type="ORF">I4641_07175</name>
</gene>
<feature type="transmembrane region" description="Helical" evidence="1">
    <location>
        <begin position="81"/>
        <end position="98"/>
    </location>
</feature>
<proteinExistence type="predicted"/>
<sequence length="114" mass="12714">MVKGLAVLFNTVSTKLGLMISRFNWFLGTLFLMAAFGALMNPPPYIAIAILFFLIGFVLLPPTDKLTRKYFQWKIKGGTKGTLVLMSLIIICLIVPQVETNPGKFSQVQLYEAN</sequence>
<organism evidence="2 3">
    <name type="scientific">Waterburya agarophytonicola KI4</name>
    <dbReference type="NCBI Taxonomy" id="2874699"/>
    <lineage>
        <taxon>Bacteria</taxon>
        <taxon>Bacillati</taxon>
        <taxon>Cyanobacteriota</taxon>
        <taxon>Cyanophyceae</taxon>
        <taxon>Pleurocapsales</taxon>
        <taxon>Hyellaceae</taxon>
        <taxon>Waterburya</taxon>
        <taxon>Waterburya agarophytonicola</taxon>
    </lineage>
</organism>
<dbReference type="RefSeq" id="WP_229639796.1">
    <property type="nucleotide sequence ID" value="NZ_JADWDC010000012.1"/>
</dbReference>
<feature type="transmembrane region" description="Helical" evidence="1">
    <location>
        <begin position="45"/>
        <end position="61"/>
    </location>
</feature>
<keyword evidence="3" id="KW-1185">Reference proteome</keyword>
<comment type="caution">
    <text evidence="2">The sequence shown here is derived from an EMBL/GenBank/DDBJ whole genome shotgun (WGS) entry which is preliminary data.</text>
</comment>
<protein>
    <submittedName>
        <fullName evidence="2">Uncharacterized protein</fullName>
    </submittedName>
</protein>
<dbReference type="AlphaFoldDB" id="A0A964FGQ6"/>
<evidence type="ECO:0000313" key="3">
    <source>
        <dbReference type="Proteomes" id="UP000729733"/>
    </source>
</evidence>
<name>A0A964FGQ6_9CYAN</name>
<dbReference type="Proteomes" id="UP000729733">
    <property type="component" value="Unassembled WGS sequence"/>
</dbReference>
<feature type="transmembrane region" description="Helical" evidence="1">
    <location>
        <begin position="23"/>
        <end position="39"/>
    </location>
</feature>
<reference evidence="2" key="1">
    <citation type="journal article" date="2021" name="Antonie Van Leeuwenhoek">
        <title>Draft genome and description of Waterburya agarophytonicola gen. nov. sp. nov. (Pleurocapsales, Cyanobacteria): a seaweed symbiont.</title>
        <authorList>
            <person name="Bonthond G."/>
            <person name="Shalygin S."/>
            <person name="Bayer T."/>
            <person name="Weinberger F."/>
        </authorList>
    </citation>
    <scope>NUCLEOTIDE SEQUENCE</scope>
    <source>
        <strain evidence="2">KI4</strain>
    </source>
</reference>